<dbReference type="GO" id="GO:0016887">
    <property type="term" value="F:ATP hydrolysis activity"/>
    <property type="evidence" value="ECO:0007669"/>
    <property type="project" value="RHEA"/>
</dbReference>
<dbReference type="FunFam" id="3.40.50.300:FF:000975">
    <property type="entry name" value="DNA helicase"/>
    <property type="match status" value="1"/>
</dbReference>
<evidence type="ECO:0000256" key="9">
    <source>
        <dbReference type="ARBA" id="ARBA00048988"/>
    </source>
</evidence>
<evidence type="ECO:0000259" key="11">
    <source>
        <dbReference type="PROSITE" id="PS51198"/>
    </source>
</evidence>
<dbReference type="AlphaFoldDB" id="A0A482PBS2"/>
<keyword evidence="4 10" id="KW-0347">Helicase</keyword>
<dbReference type="Pfam" id="PF00580">
    <property type="entry name" value="UvrD-helicase"/>
    <property type="match status" value="1"/>
</dbReference>
<keyword evidence="3 10" id="KW-0378">Hydrolase</keyword>
<dbReference type="Pfam" id="PF12462">
    <property type="entry name" value="Helicase_IV_N"/>
    <property type="match status" value="1"/>
</dbReference>
<keyword evidence="2 10" id="KW-0547">Nucleotide-binding</keyword>
<dbReference type="InterPro" id="IPR014016">
    <property type="entry name" value="UvrD-like_ATP-bd"/>
</dbReference>
<dbReference type="PANTHER" id="PTHR11070">
    <property type="entry name" value="UVRD / RECB / PCRA DNA HELICASE FAMILY MEMBER"/>
    <property type="match status" value="1"/>
</dbReference>
<dbReference type="CDD" id="cd18807">
    <property type="entry name" value="SF1_C_UvrD"/>
    <property type="match status" value="1"/>
</dbReference>
<dbReference type="NCBIfam" id="NF008276">
    <property type="entry name" value="PRK11054.1"/>
    <property type="match status" value="1"/>
</dbReference>
<keyword evidence="6" id="KW-0413">Isomerase</keyword>
<evidence type="ECO:0000256" key="8">
    <source>
        <dbReference type="ARBA" id="ARBA00034808"/>
    </source>
</evidence>
<protein>
    <recommendedName>
        <fullName evidence="8">DNA 3'-5' helicase</fullName>
        <ecNumber evidence="8">5.6.2.4</ecNumber>
    </recommendedName>
</protein>
<dbReference type="PANTHER" id="PTHR11070:SF63">
    <property type="entry name" value="DNA HELICASE IV"/>
    <property type="match status" value="1"/>
</dbReference>
<comment type="similarity">
    <text evidence="1">Belongs to the helicase family. UvrD subfamily.</text>
</comment>
<accession>A0A482PBS2</accession>
<evidence type="ECO:0000256" key="6">
    <source>
        <dbReference type="ARBA" id="ARBA00023235"/>
    </source>
</evidence>
<feature type="domain" description="UvrD-like helicase ATP-binding" evidence="11">
    <location>
        <begin position="195"/>
        <end position="505"/>
    </location>
</feature>
<dbReference type="InterPro" id="IPR022161">
    <property type="entry name" value="Helicase_IV_N"/>
</dbReference>
<dbReference type="CDD" id="cd17932">
    <property type="entry name" value="DEXQc_UvrD"/>
    <property type="match status" value="1"/>
</dbReference>
<evidence type="ECO:0000256" key="5">
    <source>
        <dbReference type="ARBA" id="ARBA00022840"/>
    </source>
</evidence>
<dbReference type="InterPro" id="IPR014017">
    <property type="entry name" value="DNA_helicase_UvrD-like_C"/>
</dbReference>
<dbReference type="SUPFAM" id="SSF52540">
    <property type="entry name" value="P-loop containing nucleoside triphosphate hydrolases"/>
    <property type="match status" value="1"/>
</dbReference>
<dbReference type="Pfam" id="PF13361">
    <property type="entry name" value="UvrD_C"/>
    <property type="match status" value="1"/>
</dbReference>
<comment type="catalytic activity">
    <reaction evidence="7">
        <text>Couples ATP hydrolysis with the unwinding of duplex DNA by translocating in the 3'-5' direction.</text>
        <dbReference type="EC" id="5.6.2.4"/>
    </reaction>
</comment>
<dbReference type="GO" id="GO:0005829">
    <property type="term" value="C:cytosol"/>
    <property type="evidence" value="ECO:0007669"/>
    <property type="project" value="TreeGrafter"/>
</dbReference>
<organism evidence="12">
    <name type="scientific">Citrobacter rodentium</name>
    <dbReference type="NCBI Taxonomy" id="67825"/>
    <lineage>
        <taxon>Bacteria</taxon>
        <taxon>Pseudomonadati</taxon>
        <taxon>Pseudomonadota</taxon>
        <taxon>Gammaproteobacteria</taxon>
        <taxon>Enterobacterales</taxon>
        <taxon>Enterobacteriaceae</taxon>
        <taxon>Citrobacter</taxon>
    </lineage>
</organism>
<dbReference type="RefSeq" id="WP_012905347.1">
    <property type="nucleotide sequence ID" value="NZ_CAJTBI010000006.1"/>
</dbReference>
<gene>
    <name evidence="12" type="primary">helD</name>
    <name evidence="12" type="ORF">E2R62_01625</name>
</gene>
<dbReference type="EMBL" id="CP038008">
    <property type="protein sequence ID" value="QBY27671.1"/>
    <property type="molecule type" value="Genomic_DNA"/>
</dbReference>
<proteinExistence type="inferred from homology"/>
<reference evidence="12" key="1">
    <citation type="submission" date="2019-03" db="EMBL/GenBank/DDBJ databases">
        <title>Complete genome sequence of enteropathogenic Citrobacter rodentium strain DBS100.</title>
        <authorList>
            <person name="Popov G."/>
            <person name="Fiebig A."/>
            <person name="Shideler S."/>
            <person name="Coombes B."/>
            <person name="Savchenko A."/>
        </authorList>
    </citation>
    <scope>NUCLEOTIDE SEQUENCE</scope>
    <source>
        <strain evidence="12">DBS100</strain>
    </source>
</reference>
<dbReference type="GO" id="GO:0003677">
    <property type="term" value="F:DNA binding"/>
    <property type="evidence" value="ECO:0007669"/>
    <property type="project" value="InterPro"/>
</dbReference>
<dbReference type="GO" id="GO:0000725">
    <property type="term" value="P:recombinational repair"/>
    <property type="evidence" value="ECO:0007669"/>
    <property type="project" value="TreeGrafter"/>
</dbReference>
<dbReference type="FunFam" id="3.40.50.300:FF:001681">
    <property type="entry name" value="DNA helicase"/>
    <property type="match status" value="1"/>
</dbReference>
<dbReference type="InterPro" id="IPR027417">
    <property type="entry name" value="P-loop_NTPase"/>
</dbReference>
<dbReference type="GO" id="GO:0005524">
    <property type="term" value="F:ATP binding"/>
    <property type="evidence" value="ECO:0007669"/>
    <property type="project" value="UniProtKB-UniRule"/>
</dbReference>
<evidence type="ECO:0000256" key="7">
    <source>
        <dbReference type="ARBA" id="ARBA00034617"/>
    </source>
</evidence>
<dbReference type="OMA" id="LDFMTIH"/>
<evidence type="ECO:0000256" key="10">
    <source>
        <dbReference type="PROSITE-ProRule" id="PRU00560"/>
    </source>
</evidence>
<evidence type="ECO:0000256" key="4">
    <source>
        <dbReference type="ARBA" id="ARBA00022806"/>
    </source>
</evidence>
<dbReference type="Gene3D" id="1.10.10.160">
    <property type="match status" value="1"/>
</dbReference>
<evidence type="ECO:0000256" key="1">
    <source>
        <dbReference type="ARBA" id="ARBA00009922"/>
    </source>
</evidence>
<sequence length="684" mass="77540">MELKATSLGKRLAQHPYDRAEILNAGVKVSGERHEYLIPFNQLMAIHCKRGLVWGELEFVLPDEKVVRLHGTEWAETQRFHHHLNARWQQWSQEMSEVAAGVLQQQLEAIAARTGQHAWLTREQTAGVQQQILRAFAALPLPLNRLLELDNCREALKQCQAWLKDIDACRLAHNQAYTDAMLNEYAEFFRQVESSPLNPAQARAVVNGERALLVLAGAGSGKTSVLVARAGWLLARGEAAAEQILLLAFGRQAAQEIDERIRERLHTDAITARTFHALALHIIRQGSKKAPTVSKLENDSAARHKLFISAWRQQCSEKKAHAKGWRQWLEEEMQWTVAEGNFWDDEKLQRRLAPRLDRWVSLMRMHGGAQAEMIAGAPEAIRDLFSKRIKLMAPLLKAWKSALKAENAVDFSGLIHQAIVILEKGRFVSPWKHILVDEFQDISPQRAALLAALRKQNSQTTLFAVGDDWQAIYRFSGAQLSLTTAFHQTFGDGDRCDLDTTYRFNNRIGEVANRFIQQNPHQLKKPLNSLTAGDKKAVTLLDETQLDALLDKLSGYAKADERILVLARYHYLKPESLEKAATRWPKLQLDFMTIHASKGQQADYVIIVGLQEGNDGFPAPARESIMEEALLPPVEDFADAEERRLLYVALTRARHRVWLLYNKANPSRFVENLKDLDVPTARKP</sequence>
<feature type="binding site" evidence="10">
    <location>
        <begin position="216"/>
        <end position="223"/>
    </location>
    <ligand>
        <name>ATP</name>
        <dbReference type="ChEBI" id="CHEBI:30616"/>
    </ligand>
</feature>
<dbReference type="EC" id="5.6.2.4" evidence="8"/>
<evidence type="ECO:0000256" key="2">
    <source>
        <dbReference type="ARBA" id="ARBA00022741"/>
    </source>
</evidence>
<dbReference type="GO" id="GO:0043138">
    <property type="term" value="F:3'-5' DNA helicase activity"/>
    <property type="evidence" value="ECO:0007669"/>
    <property type="project" value="UniProtKB-EC"/>
</dbReference>
<dbReference type="PROSITE" id="PS51198">
    <property type="entry name" value="UVRD_HELICASE_ATP_BIND"/>
    <property type="match status" value="1"/>
</dbReference>
<evidence type="ECO:0000313" key="12">
    <source>
        <dbReference type="EMBL" id="QBY27671.1"/>
    </source>
</evidence>
<evidence type="ECO:0000256" key="3">
    <source>
        <dbReference type="ARBA" id="ARBA00022801"/>
    </source>
</evidence>
<dbReference type="Gene3D" id="3.40.50.300">
    <property type="entry name" value="P-loop containing nucleotide triphosphate hydrolases"/>
    <property type="match status" value="2"/>
</dbReference>
<dbReference type="InterPro" id="IPR000212">
    <property type="entry name" value="DNA_helicase_UvrD/REP"/>
</dbReference>
<comment type="catalytic activity">
    <reaction evidence="9">
        <text>ATP + H2O = ADP + phosphate + H(+)</text>
        <dbReference type="Rhea" id="RHEA:13065"/>
        <dbReference type="ChEBI" id="CHEBI:15377"/>
        <dbReference type="ChEBI" id="CHEBI:15378"/>
        <dbReference type="ChEBI" id="CHEBI:30616"/>
        <dbReference type="ChEBI" id="CHEBI:43474"/>
        <dbReference type="ChEBI" id="CHEBI:456216"/>
        <dbReference type="EC" id="5.6.2.4"/>
    </reaction>
</comment>
<name>A0A482PBS2_CITRO</name>
<keyword evidence="5 10" id="KW-0067">ATP-binding</keyword>
<dbReference type="InterPro" id="IPR013986">
    <property type="entry name" value="DExx_box_DNA_helicase_dom_sf"/>
</dbReference>